<dbReference type="Pfam" id="PF02779">
    <property type="entry name" value="Transket_pyr"/>
    <property type="match status" value="1"/>
</dbReference>
<organism evidence="5 6">
    <name type="scientific">Oligosphaera ethanolica</name>
    <dbReference type="NCBI Taxonomy" id="760260"/>
    <lineage>
        <taxon>Bacteria</taxon>
        <taxon>Pseudomonadati</taxon>
        <taxon>Lentisphaerota</taxon>
        <taxon>Oligosphaeria</taxon>
        <taxon>Oligosphaerales</taxon>
        <taxon>Oligosphaeraceae</taxon>
        <taxon>Oligosphaera</taxon>
    </lineage>
</organism>
<proteinExistence type="predicted"/>
<dbReference type="PANTHER" id="PTHR43257">
    <property type="entry name" value="PYRUVATE DEHYDROGENASE E1 COMPONENT BETA SUBUNIT"/>
    <property type="match status" value="1"/>
</dbReference>
<keyword evidence="2" id="KW-0560">Oxidoreductase</keyword>
<dbReference type="Proteomes" id="UP001238163">
    <property type="component" value="Unassembled WGS sequence"/>
</dbReference>
<comment type="caution">
    <text evidence="5">The sequence shown here is derived from an EMBL/GenBank/DDBJ whole genome shotgun (WGS) entry which is preliminary data.</text>
</comment>
<gene>
    <name evidence="5" type="ORF">J3R75_001551</name>
</gene>
<dbReference type="CDD" id="cd07036">
    <property type="entry name" value="TPP_PYR_E1-PDHc-beta_like"/>
    <property type="match status" value="1"/>
</dbReference>
<dbReference type="GO" id="GO:0016491">
    <property type="term" value="F:oxidoreductase activity"/>
    <property type="evidence" value="ECO:0007669"/>
    <property type="project" value="UniProtKB-KW"/>
</dbReference>
<keyword evidence="3" id="KW-0786">Thiamine pyrophosphate</keyword>
<keyword evidence="6" id="KW-1185">Reference proteome</keyword>
<evidence type="ECO:0000256" key="1">
    <source>
        <dbReference type="ARBA" id="ARBA00001964"/>
    </source>
</evidence>
<evidence type="ECO:0000259" key="4">
    <source>
        <dbReference type="SMART" id="SM00861"/>
    </source>
</evidence>
<keyword evidence="5" id="KW-0670">Pyruvate</keyword>
<dbReference type="Gene3D" id="3.40.50.920">
    <property type="match status" value="1"/>
</dbReference>
<dbReference type="RefSeq" id="WP_307260869.1">
    <property type="nucleotide sequence ID" value="NZ_JAUSVL010000001.1"/>
</dbReference>
<protein>
    <submittedName>
        <fullName evidence="5">Pyruvate/2-oxoglutarate/acetoin dehydrogenase E1 component</fullName>
    </submittedName>
</protein>
<dbReference type="InterPro" id="IPR033248">
    <property type="entry name" value="Transketolase_C"/>
</dbReference>
<sequence length="329" mass="35152">MTDDERTIYYSKAVNEALDDELARDDSVILIGEDIGCYGGSFGVTKGLYDKYGAERLWETPISENSFVGIAVGAAMMGLRPVVEIMFMDFLALALDQLLNSAGKLHYMYGGQVTVPMVLRTPGGAKGGYGPSHSQMLSNLLVGIPGIKVVAPSTPAQVKGILKAAIRDPNPVVVIENKRLYPQRGYVPAEDYVLALDKAVIAAAGQDITLISYSSMTPVCLAVKEALKPVGIDLEVLDLVSLQPLDKESIFASVRKTGRVIIVEEACLTGGVGAEVSALISEHCLDALEAPVMRVAAADMPIPSALALEKFVLPQAEDIVAAVKRIREY</sequence>
<dbReference type="InterPro" id="IPR029061">
    <property type="entry name" value="THDP-binding"/>
</dbReference>
<evidence type="ECO:0000313" key="6">
    <source>
        <dbReference type="Proteomes" id="UP001238163"/>
    </source>
</evidence>
<dbReference type="SUPFAM" id="SSF52518">
    <property type="entry name" value="Thiamin diphosphate-binding fold (THDP-binding)"/>
    <property type="match status" value="1"/>
</dbReference>
<dbReference type="FunFam" id="3.40.50.920:FF:000001">
    <property type="entry name" value="Pyruvate dehydrogenase E1 beta subunit"/>
    <property type="match status" value="1"/>
</dbReference>
<dbReference type="SMART" id="SM00861">
    <property type="entry name" value="Transket_pyr"/>
    <property type="match status" value="1"/>
</dbReference>
<dbReference type="NCBIfam" id="NF006667">
    <property type="entry name" value="PRK09212.1"/>
    <property type="match status" value="1"/>
</dbReference>
<dbReference type="EMBL" id="JAUSVL010000001">
    <property type="protein sequence ID" value="MDQ0289444.1"/>
    <property type="molecule type" value="Genomic_DNA"/>
</dbReference>
<evidence type="ECO:0000256" key="3">
    <source>
        <dbReference type="ARBA" id="ARBA00023052"/>
    </source>
</evidence>
<dbReference type="PANTHER" id="PTHR43257:SF2">
    <property type="entry name" value="PYRUVATE DEHYDROGENASE E1 COMPONENT SUBUNIT BETA"/>
    <property type="match status" value="1"/>
</dbReference>
<feature type="domain" description="Transketolase-like pyrimidine-binding" evidence="4">
    <location>
        <begin position="8"/>
        <end position="183"/>
    </location>
</feature>
<dbReference type="Gene3D" id="3.40.50.970">
    <property type="match status" value="1"/>
</dbReference>
<evidence type="ECO:0000313" key="5">
    <source>
        <dbReference type="EMBL" id="MDQ0289444.1"/>
    </source>
</evidence>
<evidence type="ECO:0000256" key="2">
    <source>
        <dbReference type="ARBA" id="ARBA00023002"/>
    </source>
</evidence>
<accession>A0AAE3VFX9</accession>
<dbReference type="Pfam" id="PF02780">
    <property type="entry name" value="Transketolase_C"/>
    <property type="match status" value="1"/>
</dbReference>
<name>A0AAE3VFX9_9BACT</name>
<dbReference type="SUPFAM" id="SSF52922">
    <property type="entry name" value="TK C-terminal domain-like"/>
    <property type="match status" value="1"/>
</dbReference>
<comment type="cofactor">
    <cofactor evidence="1">
        <name>thiamine diphosphate</name>
        <dbReference type="ChEBI" id="CHEBI:58937"/>
    </cofactor>
</comment>
<reference evidence="5" key="1">
    <citation type="submission" date="2023-07" db="EMBL/GenBank/DDBJ databases">
        <title>Genomic Encyclopedia of Type Strains, Phase IV (KMG-IV): sequencing the most valuable type-strain genomes for metagenomic binning, comparative biology and taxonomic classification.</title>
        <authorList>
            <person name="Goeker M."/>
        </authorList>
    </citation>
    <scope>NUCLEOTIDE SEQUENCE</scope>
    <source>
        <strain evidence="5">DSM 24202</strain>
    </source>
</reference>
<dbReference type="InterPro" id="IPR005475">
    <property type="entry name" value="Transketolase-like_Pyr-bd"/>
</dbReference>
<dbReference type="AlphaFoldDB" id="A0AAE3VFX9"/>
<dbReference type="InterPro" id="IPR009014">
    <property type="entry name" value="Transketo_C/PFOR_II"/>
</dbReference>
<dbReference type="FunFam" id="3.40.50.970:FF:000001">
    <property type="entry name" value="Pyruvate dehydrogenase E1 beta subunit"/>
    <property type="match status" value="1"/>
</dbReference>